<gene>
    <name evidence="2" type="ORF">GC722_15750</name>
</gene>
<comment type="caution">
    <text evidence="2">The sequence shown here is derived from an EMBL/GenBank/DDBJ whole genome shotgun (WGS) entry which is preliminary data.</text>
</comment>
<dbReference type="Pfam" id="PF11253">
    <property type="entry name" value="DUF3052"/>
    <property type="match status" value="1"/>
</dbReference>
<reference evidence="2 3" key="1">
    <citation type="submission" date="2019-12" db="EMBL/GenBank/DDBJ databases">
        <title>Auraticoccus cholistani sp. nov., an actinomycete isolated from soil of Cholistan desert.</title>
        <authorList>
            <person name="Cheema M.T."/>
        </authorList>
    </citation>
    <scope>NUCLEOTIDE SEQUENCE [LARGE SCALE GENOMIC DNA]</scope>
    <source>
        <strain evidence="2 3">F435</strain>
    </source>
</reference>
<name>A0A6A9UXJ6_9ACTN</name>
<dbReference type="EMBL" id="WPCU01000010">
    <property type="protein sequence ID" value="MVA77461.1"/>
    <property type="molecule type" value="Genomic_DNA"/>
</dbReference>
<dbReference type="AlphaFoldDB" id="A0A6A9UXJ6"/>
<sequence>MRLLSLCRSCPLGRTRRPRSWHASTRQSVTSRQRSVILSVTRGCPCARGAPARGRGCSQPRSTSGTLWAQAGDAGGGRVSTNAGPSGRKTLPVAERLHVTRGMVVQELGWDDDVDDDLRIALEDAVDGELVEEAVEAVDVVLLWWRDSDGDVVDGLVEALTDLGSNGFIWLMTPKVGREGYVDPADIAEGALTAGLSLTSTATLSEDWAASKLVRPKGTRR</sequence>
<accession>A0A6A9UXJ6</accession>
<organism evidence="2 3">
    <name type="scientific">Auraticoccus cholistanensis</name>
    <dbReference type="NCBI Taxonomy" id="2656650"/>
    <lineage>
        <taxon>Bacteria</taxon>
        <taxon>Bacillati</taxon>
        <taxon>Actinomycetota</taxon>
        <taxon>Actinomycetes</taxon>
        <taxon>Propionibacteriales</taxon>
        <taxon>Propionibacteriaceae</taxon>
        <taxon>Auraticoccus</taxon>
    </lineage>
</organism>
<dbReference type="Proteomes" id="UP000435304">
    <property type="component" value="Unassembled WGS sequence"/>
</dbReference>
<evidence type="ECO:0000313" key="2">
    <source>
        <dbReference type="EMBL" id="MVA77461.1"/>
    </source>
</evidence>
<keyword evidence="3" id="KW-1185">Reference proteome</keyword>
<dbReference type="InterPro" id="IPR021412">
    <property type="entry name" value="DUF3052"/>
</dbReference>
<protein>
    <submittedName>
        <fullName evidence="2">DUF3052 family protein</fullName>
    </submittedName>
</protein>
<evidence type="ECO:0000313" key="3">
    <source>
        <dbReference type="Proteomes" id="UP000435304"/>
    </source>
</evidence>
<proteinExistence type="predicted"/>
<evidence type="ECO:0000256" key="1">
    <source>
        <dbReference type="SAM" id="MobiDB-lite"/>
    </source>
</evidence>
<feature type="region of interest" description="Disordered" evidence="1">
    <location>
        <begin position="49"/>
        <end position="89"/>
    </location>
</feature>